<accession>A0A6J2Y5W9</accession>
<evidence type="ECO:0000256" key="1">
    <source>
        <dbReference type="SAM" id="SignalP"/>
    </source>
</evidence>
<dbReference type="KEGG" id="soy:115884090"/>
<reference evidence="3" key="1">
    <citation type="submission" date="2025-08" db="UniProtKB">
        <authorList>
            <consortium name="RefSeq"/>
        </authorList>
    </citation>
    <scope>IDENTIFICATION</scope>
    <source>
        <tissue evidence="3">Gonads</tissue>
    </source>
</reference>
<dbReference type="OrthoDB" id="6344725at2759"/>
<name>A0A6J2Y5W9_SITOR</name>
<dbReference type="InParanoid" id="A0A6J2Y5W9"/>
<feature type="signal peptide" evidence="1">
    <location>
        <begin position="1"/>
        <end position="18"/>
    </location>
</feature>
<dbReference type="PANTHER" id="PTHR11257">
    <property type="entry name" value="CHEMOSENSORY PROTEIN-RELATED"/>
    <property type="match status" value="1"/>
</dbReference>
<dbReference type="InterPro" id="IPR036682">
    <property type="entry name" value="OS_D_A10/PebIII_sf"/>
</dbReference>
<gene>
    <name evidence="3" type="primary">LOC115884090</name>
</gene>
<dbReference type="RefSeq" id="XP_030758434.1">
    <property type="nucleotide sequence ID" value="XM_030902574.1"/>
</dbReference>
<dbReference type="Proteomes" id="UP000504635">
    <property type="component" value="Unplaced"/>
</dbReference>
<keyword evidence="1" id="KW-0732">Signal</keyword>
<feature type="chain" id="PRO_5026916086" evidence="1">
    <location>
        <begin position="19"/>
        <end position="129"/>
    </location>
</feature>
<proteinExistence type="predicted"/>
<dbReference type="AlphaFoldDB" id="A0A6J2Y5W9"/>
<keyword evidence="2" id="KW-1185">Reference proteome</keyword>
<sequence>MKYLAVFVLLCLCTLVWCKPQAKYTTRYDNVDLDAIIRSDRLLKNYVDCMVGRKKCTKDGEELKRNLPDALQTACSKCSEAQKAGSRKIIRHLITNRPQWFRELEVIYDPQGVYRRAYNEELKREKLTL</sequence>
<evidence type="ECO:0000313" key="2">
    <source>
        <dbReference type="Proteomes" id="UP000504635"/>
    </source>
</evidence>
<dbReference type="InterPro" id="IPR005055">
    <property type="entry name" value="A10/PebIII"/>
</dbReference>
<protein>
    <submittedName>
        <fullName evidence="3">Allergen Tha p 1-like</fullName>
    </submittedName>
</protein>
<organism evidence="2 3">
    <name type="scientific">Sitophilus oryzae</name>
    <name type="common">Rice weevil</name>
    <name type="synonym">Curculio oryzae</name>
    <dbReference type="NCBI Taxonomy" id="7048"/>
    <lineage>
        <taxon>Eukaryota</taxon>
        <taxon>Metazoa</taxon>
        <taxon>Ecdysozoa</taxon>
        <taxon>Arthropoda</taxon>
        <taxon>Hexapoda</taxon>
        <taxon>Insecta</taxon>
        <taxon>Pterygota</taxon>
        <taxon>Neoptera</taxon>
        <taxon>Endopterygota</taxon>
        <taxon>Coleoptera</taxon>
        <taxon>Polyphaga</taxon>
        <taxon>Cucujiformia</taxon>
        <taxon>Curculionidae</taxon>
        <taxon>Dryophthorinae</taxon>
        <taxon>Sitophilus</taxon>
    </lineage>
</organism>
<dbReference type="SUPFAM" id="SSF100910">
    <property type="entry name" value="Chemosensory protein Csp2"/>
    <property type="match status" value="1"/>
</dbReference>
<dbReference type="Pfam" id="PF03392">
    <property type="entry name" value="OS-D"/>
    <property type="match status" value="1"/>
</dbReference>
<dbReference type="Gene3D" id="1.10.2080.10">
    <property type="entry name" value="Insect odorant-binding protein A10/Ejaculatory bulb-specific protein 3"/>
    <property type="match status" value="1"/>
</dbReference>
<evidence type="ECO:0000313" key="3">
    <source>
        <dbReference type="RefSeq" id="XP_030758434.1"/>
    </source>
</evidence>
<dbReference type="PANTHER" id="PTHR11257:SF12">
    <property type="entry name" value="EJACULATORY BULB-SPECIFIC PROTEIN 3-RELATED"/>
    <property type="match status" value="1"/>
</dbReference>
<dbReference type="GeneID" id="115884090"/>